<keyword evidence="1" id="KW-0472">Membrane</keyword>
<keyword evidence="1" id="KW-0812">Transmembrane</keyword>
<dbReference type="EMBL" id="CP144099">
    <property type="protein sequence ID" value="WWC87088.1"/>
    <property type="molecule type" value="Genomic_DNA"/>
</dbReference>
<feature type="transmembrane region" description="Helical" evidence="1">
    <location>
        <begin position="154"/>
        <end position="175"/>
    </location>
</feature>
<protein>
    <recommendedName>
        <fullName evidence="4">Steroid 5-alpha reductase C-terminal domain-containing protein</fullName>
    </recommendedName>
</protein>
<evidence type="ECO:0008006" key="4">
    <source>
        <dbReference type="Google" id="ProtNLM"/>
    </source>
</evidence>
<dbReference type="Proteomes" id="UP001355207">
    <property type="component" value="Chromosome 2"/>
</dbReference>
<dbReference type="AlphaFoldDB" id="A0AAX4JRG1"/>
<organism evidence="2 3">
    <name type="scientific">Kwoniella dendrophila CBS 6074</name>
    <dbReference type="NCBI Taxonomy" id="1295534"/>
    <lineage>
        <taxon>Eukaryota</taxon>
        <taxon>Fungi</taxon>
        <taxon>Dikarya</taxon>
        <taxon>Basidiomycota</taxon>
        <taxon>Agaricomycotina</taxon>
        <taxon>Tremellomycetes</taxon>
        <taxon>Tremellales</taxon>
        <taxon>Cryptococcaceae</taxon>
        <taxon>Kwoniella</taxon>
    </lineage>
</organism>
<dbReference type="GeneID" id="91092646"/>
<keyword evidence="1" id="KW-1133">Transmembrane helix</keyword>
<gene>
    <name evidence="2" type="ORF">L201_001974</name>
</gene>
<evidence type="ECO:0000313" key="3">
    <source>
        <dbReference type="Proteomes" id="UP001355207"/>
    </source>
</evidence>
<proteinExistence type="predicted"/>
<dbReference type="RefSeq" id="XP_066073851.1">
    <property type="nucleotide sequence ID" value="XM_066217754.1"/>
</dbReference>
<dbReference type="PANTHER" id="PTHR32251">
    <property type="entry name" value="3-OXO-5-ALPHA-STEROID 4-DEHYDROGENASE"/>
    <property type="match status" value="1"/>
</dbReference>
<dbReference type="GO" id="GO:0016020">
    <property type="term" value="C:membrane"/>
    <property type="evidence" value="ECO:0007669"/>
    <property type="project" value="TreeGrafter"/>
</dbReference>
<keyword evidence="3" id="KW-1185">Reference proteome</keyword>
<evidence type="ECO:0000256" key="1">
    <source>
        <dbReference type="SAM" id="Phobius"/>
    </source>
</evidence>
<evidence type="ECO:0000313" key="2">
    <source>
        <dbReference type="EMBL" id="WWC87088.1"/>
    </source>
</evidence>
<dbReference type="Pfam" id="PF06966">
    <property type="entry name" value="DUF1295"/>
    <property type="match status" value="1"/>
</dbReference>
<dbReference type="InterPro" id="IPR010721">
    <property type="entry name" value="UstE-like"/>
</dbReference>
<sequence>MLWAARLAGFLLFRVLKTGSDTRFDDIRSHFFKFAGFWVGQIVWVWTVSLPVVILNSPAVSSPLRSGDPSFGKATDIIGIILFAIGFFWESVGDVQKYMFKSSNPPKGQPCNKGLWYYSRHPPYFGEITLHWGLWLLCLTPTVNGFLPKSAKSAQYAAILAPLLTMVLLLFASGLPTAEKPTAKKFFLMSYPSSSSSSSSSGSQQGFTTLPEPENDIWSNYKLYLRRTSIIIPFPPTLYSKFPQWLKSTILLDLPTFKFDENKDGKEAWEEDRKKRGSA</sequence>
<feature type="transmembrane region" description="Helical" evidence="1">
    <location>
        <begin position="34"/>
        <end position="59"/>
    </location>
</feature>
<reference evidence="2 3" key="1">
    <citation type="submission" date="2024-01" db="EMBL/GenBank/DDBJ databases">
        <title>Comparative genomics of Cryptococcus and Kwoniella reveals pathogenesis evolution and contrasting modes of karyotype evolution via chromosome fusion or intercentromeric recombination.</title>
        <authorList>
            <person name="Coelho M.A."/>
            <person name="David-Palma M."/>
            <person name="Shea T."/>
            <person name="Bowers K."/>
            <person name="McGinley-Smith S."/>
            <person name="Mohammad A.W."/>
            <person name="Gnirke A."/>
            <person name="Yurkov A.M."/>
            <person name="Nowrousian M."/>
            <person name="Sun S."/>
            <person name="Cuomo C.A."/>
            <person name="Heitman J."/>
        </authorList>
    </citation>
    <scope>NUCLEOTIDE SEQUENCE [LARGE SCALE GENOMIC DNA]</scope>
    <source>
        <strain evidence="2 3">CBS 6074</strain>
    </source>
</reference>
<accession>A0AAX4JRG1</accession>
<name>A0AAX4JRG1_9TREE</name>
<dbReference type="PANTHER" id="PTHR32251:SF15">
    <property type="entry name" value="3-OXO-5-ALPHA-STEROID 4-DEHYDROGENASE (DUF1295)"/>
    <property type="match status" value="1"/>
</dbReference>
<dbReference type="Gene3D" id="1.20.120.1630">
    <property type="match status" value="1"/>
</dbReference>
<feature type="transmembrane region" description="Helical" evidence="1">
    <location>
        <begin position="71"/>
        <end position="89"/>
    </location>
</feature>